<evidence type="ECO:0000256" key="1">
    <source>
        <dbReference type="SAM" id="MobiDB-lite"/>
    </source>
</evidence>
<organism evidence="2 3">
    <name type="scientific">Portunus trituberculatus</name>
    <name type="common">Swimming crab</name>
    <name type="synonym">Neptunus trituberculatus</name>
    <dbReference type="NCBI Taxonomy" id="210409"/>
    <lineage>
        <taxon>Eukaryota</taxon>
        <taxon>Metazoa</taxon>
        <taxon>Ecdysozoa</taxon>
        <taxon>Arthropoda</taxon>
        <taxon>Crustacea</taxon>
        <taxon>Multicrustacea</taxon>
        <taxon>Malacostraca</taxon>
        <taxon>Eumalacostraca</taxon>
        <taxon>Eucarida</taxon>
        <taxon>Decapoda</taxon>
        <taxon>Pleocyemata</taxon>
        <taxon>Brachyura</taxon>
        <taxon>Eubrachyura</taxon>
        <taxon>Portunoidea</taxon>
        <taxon>Portunidae</taxon>
        <taxon>Portuninae</taxon>
        <taxon>Portunus</taxon>
    </lineage>
</organism>
<feature type="region of interest" description="Disordered" evidence="1">
    <location>
        <begin position="31"/>
        <end position="71"/>
    </location>
</feature>
<dbReference type="EMBL" id="VSRR010087584">
    <property type="protein sequence ID" value="MPC91386.1"/>
    <property type="molecule type" value="Genomic_DNA"/>
</dbReference>
<proteinExistence type="predicted"/>
<sequence>MTGWVAGWLAADNLPVFSSSYDLARLKRRASEGLTPRSNSVTVLPQPDTHTLHPLTNTRTRSHRIASHDIT</sequence>
<protein>
    <submittedName>
        <fullName evidence="2">Uncharacterized protein</fullName>
    </submittedName>
</protein>
<evidence type="ECO:0000313" key="2">
    <source>
        <dbReference type="EMBL" id="MPC91386.1"/>
    </source>
</evidence>
<evidence type="ECO:0000313" key="3">
    <source>
        <dbReference type="Proteomes" id="UP000324222"/>
    </source>
</evidence>
<accession>A0A5B7JBF6</accession>
<reference evidence="2 3" key="1">
    <citation type="submission" date="2019-05" db="EMBL/GenBank/DDBJ databases">
        <title>Another draft genome of Portunus trituberculatus and its Hox gene families provides insights of decapod evolution.</title>
        <authorList>
            <person name="Jeong J.-H."/>
            <person name="Song I."/>
            <person name="Kim S."/>
            <person name="Choi T."/>
            <person name="Kim D."/>
            <person name="Ryu S."/>
            <person name="Kim W."/>
        </authorList>
    </citation>
    <scope>NUCLEOTIDE SEQUENCE [LARGE SCALE GENOMIC DNA]</scope>
    <source>
        <tissue evidence="2">Muscle</tissue>
    </source>
</reference>
<keyword evidence="3" id="KW-1185">Reference proteome</keyword>
<dbReference type="AlphaFoldDB" id="A0A5B7JBF6"/>
<name>A0A5B7JBF6_PORTR</name>
<dbReference type="Proteomes" id="UP000324222">
    <property type="component" value="Unassembled WGS sequence"/>
</dbReference>
<gene>
    <name evidence="2" type="ORF">E2C01_086420</name>
</gene>
<comment type="caution">
    <text evidence="2">The sequence shown here is derived from an EMBL/GenBank/DDBJ whole genome shotgun (WGS) entry which is preliminary data.</text>
</comment>